<dbReference type="Proteomes" id="UP001627154">
    <property type="component" value="Unassembled WGS sequence"/>
</dbReference>
<accession>A0ABD2WBA7</accession>
<evidence type="ECO:0000256" key="1">
    <source>
        <dbReference type="SAM" id="MobiDB-lite"/>
    </source>
</evidence>
<dbReference type="EMBL" id="JBJJXI010000121">
    <property type="protein sequence ID" value="KAL3390178.1"/>
    <property type="molecule type" value="Genomic_DNA"/>
</dbReference>
<proteinExistence type="predicted"/>
<feature type="region of interest" description="Disordered" evidence="1">
    <location>
        <begin position="94"/>
        <end position="146"/>
    </location>
</feature>
<comment type="caution">
    <text evidence="2">The sequence shown here is derived from an EMBL/GenBank/DDBJ whole genome shotgun (WGS) entry which is preliminary data.</text>
</comment>
<evidence type="ECO:0000313" key="2">
    <source>
        <dbReference type="EMBL" id="KAL3390178.1"/>
    </source>
</evidence>
<protein>
    <submittedName>
        <fullName evidence="2">Uncharacterized protein</fullName>
    </submittedName>
</protein>
<feature type="region of interest" description="Disordered" evidence="1">
    <location>
        <begin position="178"/>
        <end position="210"/>
    </location>
</feature>
<reference evidence="2 3" key="1">
    <citation type="journal article" date="2024" name="bioRxiv">
        <title>A reference genome for Trichogramma kaykai: A tiny desert-dwelling parasitoid wasp with competing sex-ratio distorters.</title>
        <authorList>
            <person name="Culotta J."/>
            <person name="Lindsey A.R."/>
        </authorList>
    </citation>
    <scope>NUCLEOTIDE SEQUENCE [LARGE SCALE GENOMIC DNA]</scope>
    <source>
        <strain evidence="2 3">KSX58</strain>
    </source>
</reference>
<evidence type="ECO:0000313" key="3">
    <source>
        <dbReference type="Proteomes" id="UP001627154"/>
    </source>
</evidence>
<organism evidence="2 3">
    <name type="scientific">Trichogramma kaykai</name>
    <dbReference type="NCBI Taxonomy" id="54128"/>
    <lineage>
        <taxon>Eukaryota</taxon>
        <taxon>Metazoa</taxon>
        <taxon>Ecdysozoa</taxon>
        <taxon>Arthropoda</taxon>
        <taxon>Hexapoda</taxon>
        <taxon>Insecta</taxon>
        <taxon>Pterygota</taxon>
        <taxon>Neoptera</taxon>
        <taxon>Endopterygota</taxon>
        <taxon>Hymenoptera</taxon>
        <taxon>Apocrita</taxon>
        <taxon>Proctotrupomorpha</taxon>
        <taxon>Chalcidoidea</taxon>
        <taxon>Trichogrammatidae</taxon>
        <taxon>Trichogramma</taxon>
    </lineage>
</organism>
<feature type="compositionally biased region" description="Basic residues" evidence="1">
    <location>
        <begin position="103"/>
        <end position="113"/>
    </location>
</feature>
<sequence length="235" mass="27106">MLSAAQLAINVEKFGEKRRKINRRYRRPQLAAAHWLTVIYSNRDHKLQPDISAAACLLTITISTTRVRAHTELSTKIQKQRFLIRPLITTASTTTRTETRTRTTTRRATKRRLMMQQCAKKQSSGHPRRGLLPAADDAPPSPAAGRVPMRRRWRRRLHLSTRRLARPYHHTASESRGFEIATTRAAAQQRRSRRSSFADNPHEHAGAPHKYTYKYISISHTRARTSREFRVGVRS</sequence>
<keyword evidence="3" id="KW-1185">Reference proteome</keyword>
<gene>
    <name evidence="2" type="ORF">TKK_014981</name>
</gene>
<feature type="compositionally biased region" description="Low complexity" evidence="1">
    <location>
        <begin position="133"/>
        <end position="146"/>
    </location>
</feature>
<name>A0ABD2WBA7_9HYME</name>
<dbReference type="AlphaFoldDB" id="A0ABD2WBA7"/>